<dbReference type="InterPro" id="IPR000719">
    <property type="entry name" value="Prot_kinase_dom"/>
</dbReference>
<evidence type="ECO:0000256" key="10">
    <source>
        <dbReference type="ARBA" id="ARBA00022833"/>
    </source>
</evidence>
<dbReference type="SMART" id="SM00109">
    <property type="entry name" value="C1"/>
    <property type="match status" value="1"/>
</dbReference>
<keyword evidence="10" id="KW-0862">Zinc</keyword>
<dbReference type="EC" id="2.7.11.13" evidence="2"/>
<comment type="similarity">
    <text evidence="1">Belongs to the protein kinase superfamily. AGC Ser/Thr protein kinase family. PKC subfamily.</text>
</comment>
<dbReference type="SMART" id="SM00133">
    <property type="entry name" value="S_TK_X"/>
    <property type="match status" value="1"/>
</dbReference>
<evidence type="ECO:0000256" key="14">
    <source>
        <dbReference type="PIRSR" id="PIRSR000554-1"/>
    </source>
</evidence>
<evidence type="ECO:0000259" key="20">
    <source>
        <dbReference type="PROSITE" id="PS51285"/>
    </source>
</evidence>
<dbReference type="Pfam" id="PF00433">
    <property type="entry name" value="Pkinase_C"/>
    <property type="match status" value="1"/>
</dbReference>
<dbReference type="Gene3D" id="3.10.20.90">
    <property type="entry name" value="Phosphatidylinositol 3-kinase Catalytic Subunit, Chain A, domain 1"/>
    <property type="match status" value="1"/>
</dbReference>
<organism evidence="22 23">
    <name type="scientific">Macrostomum lignano</name>
    <dbReference type="NCBI Taxonomy" id="282301"/>
    <lineage>
        <taxon>Eukaryota</taxon>
        <taxon>Metazoa</taxon>
        <taxon>Spiralia</taxon>
        <taxon>Lophotrochozoa</taxon>
        <taxon>Platyhelminthes</taxon>
        <taxon>Rhabditophora</taxon>
        <taxon>Macrostomorpha</taxon>
        <taxon>Macrostomida</taxon>
        <taxon>Macrostomidae</taxon>
        <taxon>Macrostomum</taxon>
    </lineage>
</organism>
<evidence type="ECO:0000259" key="21">
    <source>
        <dbReference type="PROSITE" id="PS51745"/>
    </source>
</evidence>
<dbReference type="FunFam" id="3.10.20.90:FF:000071">
    <property type="entry name" value="Protein kinase C"/>
    <property type="match status" value="1"/>
</dbReference>
<protein>
    <recommendedName>
        <fullName evidence="2">protein kinase C</fullName>
        <ecNumber evidence="2">2.7.11.13</ecNumber>
    </recommendedName>
</protein>
<proteinExistence type="inferred from homology"/>
<evidence type="ECO:0000256" key="3">
    <source>
        <dbReference type="ARBA" id="ARBA00022527"/>
    </source>
</evidence>
<dbReference type="Gene3D" id="3.30.200.20">
    <property type="entry name" value="Phosphorylase Kinase, domain 1"/>
    <property type="match status" value="1"/>
</dbReference>
<dbReference type="PROSITE" id="PS00107">
    <property type="entry name" value="PROTEIN_KINASE_ATP"/>
    <property type="match status" value="1"/>
</dbReference>
<dbReference type="Pfam" id="PF00069">
    <property type="entry name" value="Pkinase"/>
    <property type="match status" value="1"/>
</dbReference>
<comment type="catalytic activity">
    <reaction evidence="13">
        <text>L-seryl-[protein] + ATP = O-phospho-L-seryl-[protein] + ADP + H(+)</text>
        <dbReference type="Rhea" id="RHEA:17989"/>
        <dbReference type="Rhea" id="RHEA-COMP:9863"/>
        <dbReference type="Rhea" id="RHEA-COMP:11604"/>
        <dbReference type="ChEBI" id="CHEBI:15378"/>
        <dbReference type="ChEBI" id="CHEBI:29999"/>
        <dbReference type="ChEBI" id="CHEBI:30616"/>
        <dbReference type="ChEBI" id="CHEBI:83421"/>
        <dbReference type="ChEBI" id="CHEBI:456216"/>
        <dbReference type="EC" id="2.7.11.13"/>
    </reaction>
</comment>
<evidence type="ECO:0000313" key="23">
    <source>
        <dbReference type="Proteomes" id="UP000215902"/>
    </source>
</evidence>
<dbReference type="GO" id="GO:0004697">
    <property type="term" value="F:diacylglycerol-dependent serine/threonine kinase activity"/>
    <property type="evidence" value="ECO:0007669"/>
    <property type="project" value="UniProtKB-EC"/>
</dbReference>
<dbReference type="EMBL" id="NIVC01000001">
    <property type="protein sequence ID" value="PAA94794.1"/>
    <property type="molecule type" value="Genomic_DNA"/>
</dbReference>
<keyword evidence="6" id="KW-0479">Metal-binding</keyword>
<sequence>MSYSYNGTNSVDSTDSVRVKVVFGDRIFVSQLPPTMSYAELSEFVANMLDLYESQPFTIKWLDEEKDPCTLTSDMETHEAFRLYHANKENELLLHVFASVPARPGMPCQGETSELYRKGAMRRKKNYVFMGHKFQPKRFKTQMVCALCNSTIWGLGASGVKCTQCRMLVHKRCYRYANHQCGQLPPQPRPAAGGSLRGQAGEQPVNSAAKPQSMLSEQSSADSSLESGGVEEKPVSYAAEAPEPPAVVNDSTNEYKVEPVAPPSRQSQQKSRDPLADFALLRVIGRGSYAKVLQVEHKQTRRIYAMKVIKKELVTDEEDIEWVQTEKHVFEQATNHPFLVGLHSCFQTDSRLFFVIEFVNGGDLMFHMQRYRKLSEDSARFYAAEISCALHFLHQKGIIYRDLKLDNVLLDSEGHIKLTDYGMCKEGISATNLASTFCGTPNYIAPEILTGDPYGFSVDYWALGVLMYEMMVGKSPWDLSAQGNNTEDALFQLILSKTLRMPRTLTRRASSVLEGFLEKNPSKRLGCKSVEDFVSIKDHAFFRCLPSWEKLEDRQLPPPYRPEIRDEKDLSHFDTLFTNEPVQFTPDNPTVIARIDQTEFDGFEYVNPLIMTKEDSV</sequence>
<feature type="binding site" evidence="15">
    <location>
        <position position="307"/>
    </location>
    <ligand>
        <name>ATP</name>
        <dbReference type="ChEBI" id="CHEBI:30616"/>
    </ligand>
</feature>
<keyword evidence="9" id="KW-0418">Kinase</keyword>
<dbReference type="AlphaFoldDB" id="A0A267HAV9"/>
<dbReference type="Gene3D" id="3.30.60.20">
    <property type="match status" value="1"/>
</dbReference>
<dbReference type="PROSITE" id="PS50081">
    <property type="entry name" value="ZF_DAG_PE_2"/>
    <property type="match status" value="1"/>
</dbReference>
<dbReference type="CDD" id="cd20794">
    <property type="entry name" value="C1_aPKC"/>
    <property type="match status" value="1"/>
</dbReference>
<dbReference type="InterPro" id="IPR017441">
    <property type="entry name" value="Protein_kinase_ATP_BS"/>
</dbReference>
<dbReference type="PANTHER" id="PTHR24351">
    <property type="entry name" value="RIBOSOMAL PROTEIN S6 KINASE"/>
    <property type="match status" value="1"/>
</dbReference>
<gene>
    <name evidence="22" type="ORF">BOX15_Mlig018854g1</name>
</gene>
<reference evidence="22 23" key="1">
    <citation type="submission" date="2017-06" db="EMBL/GenBank/DDBJ databases">
        <title>A platform for efficient transgenesis in Macrostomum lignano, a flatworm model organism for stem cell research.</title>
        <authorList>
            <person name="Berezikov E."/>
        </authorList>
    </citation>
    <scope>NUCLEOTIDE SEQUENCE [LARGE SCALE GENOMIC DNA]</scope>
    <source>
        <strain evidence="22">DV1</strain>
        <tissue evidence="22">Whole organism</tissue>
    </source>
</reference>
<evidence type="ECO:0000256" key="7">
    <source>
        <dbReference type="ARBA" id="ARBA00022741"/>
    </source>
</evidence>
<evidence type="ECO:0000256" key="13">
    <source>
        <dbReference type="ARBA" id="ARBA00047470"/>
    </source>
</evidence>
<dbReference type="InterPro" id="IPR008271">
    <property type="entry name" value="Ser/Thr_kinase_AS"/>
</dbReference>
<evidence type="ECO:0000256" key="8">
    <source>
        <dbReference type="ARBA" id="ARBA00022771"/>
    </source>
</evidence>
<dbReference type="Pfam" id="PF00130">
    <property type="entry name" value="C1_1"/>
    <property type="match status" value="1"/>
</dbReference>
<evidence type="ECO:0000259" key="18">
    <source>
        <dbReference type="PROSITE" id="PS50011"/>
    </source>
</evidence>
<evidence type="ECO:0000256" key="16">
    <source>
        <dbReference type="PROSITE-ProRule" id="PRU10141"/>
    </source>
</evidence>
<evidence type="ECO:0000256" key="6">
    <source>
        <dbReference type="ARBA" id="ARBA00022723"/>
    </source>
</evidence>
<dbReference type="STRING" id="282301.A0A267HAV9"/>
<evidence type="ECO:0000256" key="1">
    <source>
        <dbReference type="ARBA" id="ARBA00005490"/>
    </source>
</evidence>
<feature type="domain" description="Protein kinase" evidence="18">
    <location>
        <begin position="278"/>
        <end position="542"/>
    </location>
</feature>
<comment type="catalytic activity">
    <reaction evidence="12">
        <text>L-threonyl-[protein] + ATP = O-phospho-L-threonyl-[protein] + ADP + H(+)</text>
        <dbReference type="Rhea" id="RHEA:46608"/>
        <dbReference type="Rhea" id="RHEA-COMP:11060"/>
        <dbReference type="Rhea" id="RHEA-COMP:11605"/>
        <dbReference type="ChEBI" id="CHEBI:15378"/>
        <dbReference type="ChEBI" id="CHEBI:30013"/>
        <dbReference type="ChEBI" id="CHEBI:30616"/>
        <dbReference type="ChEBI" id="CHEBI:61977"/>
        <dbReference type="ChEBI" id="CHEBI:456216"/>
        <dbReference type="EC" id="2.7.11.13"/>
    </reaction>
</comment>
<dbReference type="SUPFAM" id="SSF54277">
    <property type="entry name" value="CAD &amp; PB1 domains"/>
    <property type="match status" value="1"/>
</dbReference>
<keyword evidence="11 15" id="KW-0067">ATP-binding</keyword>
<dbReference type="Gene3D" id="1.10.510.10">
    <property type="entry name" value="Transferase(Phosphotransferase) domain 1"/>
    <property type="match status" value="1"/>
</dbReference>
<feature type="domain" description="AGC-kinase C-terminal" evidence="20">
    <location>
        <begin position="544"/>
        <end position="615"/>
    </location>
</feature>
<feature type="compositionally biased region" description="Low complexity" evidence="17">
    <location>
        <begin position="212"/>
        <end position="227"/>
    </location>
</feature>
<dbReference type="InterPro" id="IPR046349">
    <property type="entry name" value="C1-like_sf"/>
</dbReference>
<dbReference type="SMART" id="SM00220">
    <property type="entry name" value="S_TKc"/>
    <property type="match status" value="1"/>
</dbReference>
<feature type="binding site" evidence="16">
    <location>
        <position position="311"/>
    </location>
    <ligand>
        <name>ATP</name>
        <dbReference type="ChEBI" id="CHEBI:30616"/>
    </ligand>
</feature>
<evidence type="ECO:0000256" key="5">
    <source>
        <dbReference type="ARBA" id="ARBA00022679"/>
    </source>
</evidence>
<dbReference type="PROSITE" id="PS00108">
    <property type="entry name" value="PROTEIN_KINASE_ST"/>
    <property type="match status" value="1"/>
</dbReference>
<feature type="domain" description="PB1" evidence="21">
    <location>
        <begin position="16"/>
        <end position="99"/>
    </location>
</feature>
<keyword evidence="7 15" id="KW-0547">Nucleotide-binding</keyword>
<dbReference type="PROSITE" id="PS00479">
    <property type="entry name" value="ZF_DAG_PE_1"/>
    <property type="match status" value="1"/>
</dbReference>
<dbReference type="InterPro" id="IPR017892">
    <property type="entry name" value="Pkinase_C"/>
</dbReference>
<keyword evidence="3" id="KW-0723">Serine/threonine-protein kinase</keyword>
<evidence type="ECO:0000313" key="22">
    <source>
        <dbReference type="EMBL" id="PAA94794.1"/>
    </source>
</evidence>
<dbReference type="InterPro" id="IPR000270">
    <property type="entry name" value="PB1_dom"/>
</dbReference>
<keyword evidence="5" id="KW-0808">Transferase</keyword>
<evidence type="ECO:0000256" key="17">
    <source>
        <dbReference type="SAM" id="MobiDB-lite"/>
    </source>
</evidence>
<keyword evidence="8" id="KW-0863">Zinc-finger</keyword>
<dbReference type="InterPro" id="IPR000961">
    <property type="entry name" value="AGC-kinase_C"/>
</dbReference>
<feature type="domain" description="Phorbol-ester/DAG-type" evidence="19">
    <location>
        <begin position="131"/>
        <end position="181"/>
    </location>
</feature>
<dbReference type="PROSITE" id="PS50011">
    <property type="entry name" value="PROTEIN_KINASE_DOM"/>
    <property type="match status" value="1"/>
</dbReference>
<dbReference type="PIRSF" id="PIRSF000554">
    <property type="entry name" value="PKC_zeta"/>
    <property type="match status" value="1"/>
</dbReference>
<evidence type="ECO:0000256" key="12">
    <source>
        <dbReference type="ARBA" id="ARBA00047272"/>
    </source>
</evidence>
<dbReference type="GO" id="GO:0008270">
    <property type="term" value="F:zinc ion binding"/>
    <property type="evidence" value="ECO:0007669"/>
    <property type="project" value="UniProtKB-KW"/>
</dbReference>
<dbReference type="SUPFAM" id="SSF56112">
    <property type="entry name" value="Protein kinase-like (PK-like)"/>
    <property type="match status" value="1"/>
</dbReference>
<dbReference type="PROSITE" id="PS51285">
    <property type="entry name" value="AGC_KINASE_CTER"/>
    <property type="match status" value="1"/>
</dbReference>
<evidence type="ECO:0000256" key="15">
    <source>
        <dbReference type="PIRSR" id="PIRSR000554-2"/>
    </source>
</evidence>
<evidence type="ECO:0000256" key="9">
    <source>
        <dbReference type="ARBA" id="ARBA00022777"/>
    </source>
</evidence>
<evidence type="ECO:0000256" key="2">
    <source>
        <dbReference type="ARBA" id="ARBA00012429"/>
    </source>
</evidence>
<dbReference type="SMART" id="SM00666">
    <property type="entry name" value="PB1"/>
    <property type="match status" value="1"/>
</dbReference>
<dbReference type="Pfam" id="PF00564">
    <property type="entry name" value="PB1"/>
    <property type="match status" value="1"/>
</dbReference>
<dbReference type="FunFam" id="1.10.510.10:FF:000048">
    <property type="entry name" value="Protein kinase C"/>
    <property type="match status" value="1"/>
</dbReference>
<feature type="active site" description="Proton acceptor" evidence="14">
    <location>
        <position position="402"/>
    </location>
</feature>
<dbReference type="InterPro" id="IPR053793">
    <property type="entry name" value="PB1-like"/>
</dbReference>
<keyword evidence="23" id="KW-1185">Reference proteome</keyword>
<name>A0A267HAV9_9PLAT</name>
<dbReference type="InterPro" id="IPR002219">
    <property type="entry name" value="PKC_DAG/PE"/>
</dbReference>
<feature type="region of interest" description="Disordered" evidence="17">
    <location>
        <begin position="184"/>
        <end position="252"/>
    </location>
</feature>
<dbReference type="PROSITE" id="PS51745">
    <property type="entry name" value="PB1"/>
    <property type="match status" value="1"/>
</dbReference>
<dbReference type="GO" id="GO:0005524">
    <property type="term" value="F:ATP binding"/>
    <property type="evidence" value="ECO:0007669"/>
    <property type="project" value="UniProtKB-UniRule"/>
</dbReference>
<feature type="binding site" evidence="15">
    <location>
        <begin position="284"/>
        <end position="292"/>
    </location>
    <ligand>
        <name>ATP</name>
        <dbReference type="ChEBI" id="CHEBI:30616"/>
    </ligand>
</feature>
<keyword evidence="4" id="KW-0597">Phosphoprotein</keyword>
<evidence type="ECO:0000259" key="19">
    <source>
        <dbReference type="PROSITE" id="PS50081"/>
    </source>
</evidence>
<dbReference type="Proteomes" id="UP000215902">
    <property type="component" value="Unassembled WGS sequence"/>
</dbReference>
<dbReference type="FunFam" id="3.30.200.20:FF:000070">
    <property type="entry name" value="Protein kinase C"/>
    <property type="match status" value="1"/>
</dbReference>
<dbReference type="InterPro" id="IPR012233">
    <property type="entry name" value="PKC"/>
</dbReference>
<evidence type="ECO:0000256" key="4">
    <source>
        <dbReference type="ARBA" id="ARBA00022553"/>
    </source>
</evidence>
<comment type="caution">
    <text evidence="22">The sequence shown here is derived from an EMBL/GenBank/DDBJ whole genome shotgun (WGS) entry which is preliminary data.</text>
</comment>
<evidence type="ECO:0000256" key="11">
    <source>
        <dbReference type="ARBA" id="ARBA00022840"/>
    </source>
</evidence>
<accession>A0A267HAV9</accession>
<dbReference type="InterPro" id="IPR011009">
    <property type="entry name" value="Kinase-like_dom_sf"/>
</dbReference>
<dbReference type="OrthoDB" id="63267at2759"/>
<dbReference type="SUPFAM" id="SSF57889">
    <property type="entry name" value="Cysteine-rich domain"/>
    <property type="match status" value="1"/>
</dbReference>